<keyword evidence="10" id="KW-1185">Reference proteome</keyword>
<feature type="binding site" evidence="7">
    <location>
        <begin position="246"/>
        <end position="252"/>
    </location>
    <ligand>
        <name>(6S)-NADPHX</name>
        <dbReference type="ChEBI" id="CHEBI:64076"/>
    </ligand>
</feature>
<evidence type="ECO:0000256" key="1">
    <source>
        <dbReference type="ARBA" id="ARBA00022741"/>
    </source>
</evidence>
<dbReference type="HAMAP" id="MF_01965">
    <property type="entry name" value="NADHX_dehydratase"/>
    <property type="match status" value="1"/>
</dbReference>
<keyword evidence="9" id="KW-0808">Transferase</keyword>
<name>A0A1Y2BDF1_9TREE</name>
<keyword evidence="3" id="KW-0521">NADP</keyword>
<accession>A0A1Y2BDF1</accession>
<evidence type="ECO:0000256" key="5">
    <source>
        <dbReference type="ARBA" id="ARBA00023239"/>
    </source>
</evidence>
<protein>
    <recommendedName>
        <fullName evidence="7">ATP-dependent (S)-NAD(P)H-hydrate dehydratase</fullName>
        <ecNumber evidence="7">4.2.1.93</ecNumber>
    </recommendedName>
    <alternativeName>
        <fullName evidence="7">ATP-dependent NAD(P)HX dehydratase</fullName>
    </alternativeName>
</protein>
<dbReference type="OrthoDB" id="8110916at2759"/>
<evidence type="ECO:0000259" key="8">
    <source>
        <dbReference type="PROSITE" id="PS51383"/>
    </source>
</evidence>
<dbReference type="NCBIfam" id="TIGR00196">
    <property type="entry name" value="yjeF_cterm"/>
    <property type="match status" value="1"/>
</dbReference>
<comment type="caution">
    <text evidence="9">The sequence shown here is derived from an EMBL/GenBank/DDBJ whole genome shotgun (WGS) entry which is preliminary data.</text>
</comment>
<comment type="function">
    <text evidence="7">Catalyzes the dehydration of the S-form of NAD(P)HX at the expense of ATP, which is converted to ADP. Together with NAD(P)HX epimerase, which catalyzes the epimerization of the S- and R-forms, the enzyme allows the repair of both epimers of NAD(P)HX, a damaged form of NAD(P)H that is a result of enzymatic or heat-dependent hydration.</text>
</comment>
<keyword evidence="9" id="KW-0418">Kinase</keyword>
<dbReference type="EMBL" id="MCFC01000008">
    <property type="protein sequence ID" value="ORY32868.1"/>
    <property type="molecule type" value="Genomic_DNA"/>
</dbReference>
<dbReference type="InterPro" id="IPR029056">
    <property type="entry name" value="Ribokinase-like"/>
</dbReference>
<comment type="similarity">
    <text evidence="7">Belongs to the NnrD/CARKD family.</text>
</comment>
<comment type="subcellular location">
    <subcellularLocation>
        <location evidence="7">Cytoplasm</location>
    </subcellularLocation>
</comment>
<proteinExistence type="inferred from homology"/>
<dbReference type="FunCoup" id="A0A1Y2BDF1">
    <property type="interactions" value="16"/>
</dbReference>
<feature type="domain" description="YjeF C-terminal" evidence="8">
    <location>
        <begin position="85"/>
        <end position="406"/>
    </location>
</feature>
<dbReference type="GO" id="GO:0005737">
    <property type="term" value="C:cytoplasm"/>
    <property type="evidence" value="ECO:0007669"/>
    <property type="project" value="UniProtKB-SubCell"/>
</dbReference>
<evidence type="ECO:0000313" key="10">
    <source>
        <dbReference type="Proteomes" id="UP000193986"/>
    </source>
</evidence>
<dbReference type="InParanoid" id="A0A1Y2BDF1"/>
<feature type="binding site" evidence="7">
    <location>
        <position position="189"/>
    </location>
    <ligand>
        <name>(6S)-NADPHX</name>
        <dbReference type="ChEBI" id="CHEBI:64076"/>
    </ligand>
</feature>
<keyword evidence="7" id="KW-0597">Phosphoprotein</keyword>
<dbReference type="GO" id="GO:0110051">
    <property type="term" value="P:metabolite repair"/>
    <property type="evidence" value="ECO:0007669"/>
    <property type="project" value="TreeGrafter"/>
</dbReference>
<dbReference type="GO" id="GO:0005524">
    <property type="term" value="F:ATP binding"/>
    <property type="evidence" value="ECO:0007669"/>
    <property type="project" value="UniProtKB-KW"/>
</dbReference>
<dbReference type="STRING" id="71784.A0A1Y2BDF1"/>
<feature type="binding site" evidence="7">
    <location>
        <begin position="284"/>
        <end position="288"/>
    </location>
    <ligand>
        <name>ATP</name>
        <dbReference type="ChEBI" id="CHEBI:30616"/>
    </ligand>
</feature>
<reference evidence="9 10" key="1">
    <citation type="submission" date="2016-07" db="EMBL/GenBank/DDBJ databases">
        <title>Pervasive Adenine N6-methylation of Active Genes in Fungi.</title>
        <authorList>
            <consortium name="DOE Joint Genome Institute"/>
            <person name="Mondo S.J."/>
            <person name="Dannebaum R.O."/>
            <person name="Kuo R.C."/>
            <person name="Labutti K."/>
            <person name="Haridas S."/>
            <person name="Kuo A."/>
            <person name="Salamov A."/>
            <person name="Ahrendt S.R."/>
            <person name="Lipzen A."/>
            <person name="Sullivan W."/>
            <person name="Andreopoulos W.B."/>
            <person name="Clum A."/>
            <person name="Lindquist E."/>
            <person name="Daum C."/>
            <person name="Ramamoorthy G.K."/>
            <person name="Gryganskyi A."/>
            <person name="Culley D."/>
            <person name="Magnuson J.K."/>
            <person name="James T.Y."/>
            <person name="O'Malley M.A."/>
            <person name="Stajich J.E."/>
            <person name="Spatafora J.W."/>
            <person name="Visel A."/>
            <person name="Grigoriev I.V."/>
        </authorList>
    </citation>
    <scope>NUCLEOTIDE SEQUENCE [LARGE SCALE GENOMIC DNA]</scope>
    <source>
        <strain evidence="9 10">68-887.2</strain>
    </source>
</reference>
<dbReference type="Gene3D" id="3.40.1190.20">
    <property type="match status" value="1"/>
</dbReference>
<dbReference type="PROSITE" id="PS51383">
    <property type="entry name" value="YJEF_C_3"/>
    <property type="match status" value="1"/>
</dbReference>
<dbReference type="PANTHER" id="PTHR12592">
    <property type="entry name" value="ATP-DEPENDENT (S)-NAD(P)H-HYDRATE DEHYDRATASE FAMILY MEMBER"/>
    <property type="match status" value="1"/>
</dbReference>
<evidence type="ECO:0000256" key="7">
    <source>
        <dbReference type="HAMAP-Rule" id="MF_03157"/>
    </source>
</evidence>
<evidence type="ECO:0000256" key="6">
    <source>
        <dbReference type="ARBA" id="ARBA00047472"/>
    </source>
</evidence>
<dbReference type="AlphaFoldDB" id="A0A1Y2BDF1"/>
<evidence type="ECO:0000256" key="4">
    <source>
        <dbReference type="ARBA" id="ARBA00023027"/>
    </source>
</evidence>
<keyword evidence="1 7" id="KW-0547">Nucleotide-binding</keyword>
<dbReference type="EC" id="4.2.1.93" evidence="7"/>
<dbReference type="InterPro" id="IPR000631">
    <property type="entry name" value="CARKD"/>
</dbReference>
<keyword evidence="4 7" id="KW-0520">NAD</keyword>
<feature type="binding site" evidence="7">
    <location>
        <position position="326"/>
    </location>
    <ligand>
        <name>(6S)-NADPHX</name>
        <dbReference type="ChEBI" id="CHEBI:64076"/>
    </ligand>
</feature>
<feature type="binding site" evidence="7">
    <location>
        <begin position="316"/>
        <end position="325"/>
    </location>
    <ligand>
        <name>ATP</name>
        <dbReference type="ChEBI" id="CHEBI:30616"/>
    </ligand>
</feature>
<dbReference type="GO" id="GO:0047453">
    <property type="term" value="F:ATP-dependent NAD(P)H-hydrate dehydratase activity"/>
    <property type="evidence" value="ECO:0007669"/>
    <property type="project" value="UniProtKB-UniRule"/>
</dbReference>
<comment type="catalytic activity">
    <reaction evidence="6 7">
        <text>(6S)-NADPHX + ATP = ADP + phosphate + NADPH + H(+)</text>
        <dbReference type="Rhea" id="RHEA:32231"/>
        <dbReference type="ChEBI" id="CHEBI:15378"/>
        <dbReference type="ChEBI" id="CHEBI:30616"/>
        <dbReference type="ChEBI" id="CHEBI:43474"/>
        <dbReference type="ChEBI" id="CHEBI:57783"/>
        <dbReference type="ChEBI" id="CHEBI:64076"/>
        <dbReference type="ChEBI" id="CHEBI:456216"/>
        <dbReference type="EC" id="4.2.1.93"/>
    </reaction>
</comment>
<comment type="catalytic activity">
    <reaction evidence="7">
        <text>(6S)-NADHX + ATP = ADP + phosphate + NADH + H(+)</text>
        <dbReference type="Rhea" id="RHEA:19017"/>
        <dbReference type="ChEBI" id="CHEBI:15378"/>
        <dbReference type="ChEBI" id="CHEBI:30616"/>
        <dbReference type="ChEBI" id="CHEBI:43474"/>
        <dbReference type="ChEBI" id="CHEBI:57945"/>
        <dbReference type="ChEBI" id="CHEBI:64074"/>
        <dbReference type="ChEBI" id="CHEBI:456216"/>
        <dbReference type="EC" id="4.2.1.93"/>
    </reaction>
</comment>
<dbReference type="GO" id="GO:0016301">
    <property type="term" value="F:kinase activity"/>
    <property type="evidence" value="ECO:0007669"/>
    <property type="project" value="UniProtKB-KW"/>
</dbReference>
<organism evidence="9 10">
    <name type="scientific">Naematelia encephala</name>
    <dbReference type="NCBI Taxonomy" id="71784"/>
    <lineage>
        <taxon>Eukaryota</taxon>
        <taxon>Fungi</taxon>
        <taxon>Dikarya</taxon>
        <taxon>Basidiomycota</taxon>
        <taxon>Agaricomycotina</taxon>
        <taxon>Tremellomycetes</taxon>
        <taxon>Tremellales</taxon>
        <taxon>Naemateliaceae</taxon>
        <taxon>Naematelia</taxon>
    </lineage>
</organism>
<dbReference type="CDD" id="cd01171">
    <property type="entry name" value="YXKO-related"/>
    <property type="match status" value="1"/>
</dbReference>
<sequence length="419" mass="45006">MLLTVSSRYTYKQLQLITVDVINTINLKLDIPSILTGPHTSIRRRLTTTSTTGVTTTTAGITSTITAGISTARNTINMSKQHTHVMSLVGKMIPPLSGKLHKGQAGRVGVLGGSHDYTGAPYFSAMGAMRFGADLAHVICEPSAGAVIKTYSPDLIVHGILKEGRDMGEIKEELKGIMSRLHVLIIGPGLGRDEHMQSCARIAFELAREMDGMAVVVDADGLWLVQNDPKVVLDWPGVPRIILTPNVMEFKRLCQAMQIDDKSDPTTLCPRLAQALQNLTIIQKGPTDIISNGLTVPSSFVVDGGKKDVLQVEVEGGLKRVGGQGDILSGSTGVLMAWGTEWAKGTFEHVGQPKPSEELAKNLPLLAAYGASTFNRTVSKRGFEKKGRSMVTGDLVEMVGEVYEEVFGSAQSADEKGKL</sequence>
<keyword evidence="7" id="KW-0963">Cytoplasm</keyword>
<evidence type="ECO:0000256" key="2">
    <source>
        <dbReference type="ARBA" id="ARBA00022840"/>
    </source>
</evidence>
<evidence type="ECO:0000256" key="3">
    <source>
        <dbReference type="ARBA" id="ARBA00022857"/>
    </source>
</evidence>
<dbReference type="SUPFAM" id="SSF53613">
    <property type="entry name" value="Ribokinase-like"/>
    <property type="match status" value="1"/>
</dbReference>
<dbReference type="Pfam" id="PF01256">
    <property type="entry name" value="Carb_kinase"/>
    <property type="match status" value="1"/>
</dbReference>
<keyword evidence="2 7" id="KW-0067">ATP-binding</keyword>
<evidence type="ECO:0000313" key="9">
    <source>
        <dbReference type="EMBL" id="ORY32868.1"/>
    </source>
</evidence>
<dbReference type="Proteomes" id="UP000193986">
    <property type="component" value="Unassembled WGS sequence"/>
</dbReference>
<comment type="cofactor">
    <cofactor evidence="7">
        <name>Mg(2+)</name>
        <dbReference type="ChEBI" id="CHEBI:18420"/>
    </cofactor>
</comment>
<gene>
    <name evidence="9" type="ORF">BCR39DRAFT_522202</name>
</gene>
<dbReference type="PANTHER" id="PTHR12592:SF0">
    <property type="entry name" value="ATP-DEPENDENT (S)-NAD(P)H-HYDRATE DEHYDRATASE"/>
    <property type="match status" value="1"/>
</dbReference>
<dbReference type="GO" id="GO:0046496">
    <property type="term" value="P:nicotinamide nucleotide metabolic process"/>
    <property type="evidence" value="ECO:0007669"/>
    <property type="project" value="UniProtKB-UniRule"/>
</dbReference>
<keyword evidence="5 7" id="KW-0456">Lyase</keyword>